<dbReference type="EMBL" id="LDZY01000005">
    <property type="protein sequence ID" value="KLU66340.1"/>
    <property type="molecule type" value="Genomic_DNA"/>
</dbReference>
<reference evidence="1 2" key="1">
    <citation type="submission" date="2015-06" db="EMBL/GenBank/DDBJ databases">
        <title>Draft genome of the moderately acidophilic sulfate reducer Candidatus Desulfosporosinus acididurans strain M1.</title>
        <authorList>
            <person name="Poehlein A."/>
            <person name="Petzsch P."/>
            <person name="Johnson B.D."/>
            <person name="Schloemann M."/>
            <person name="Daniel R."/>
            <person name="Muehling M."/>
        </authorList>
    </citation>
    <scope>NUCLEOTIDE SEQUENCE [LARGE SCALE GENOMIC DNA]</scope>
    <source>
        <strain evidence="1 2">M1</strain>
    </source>
</reference>
<name>A0A0J1FS67_9FIRM</name>
<evidence type="ECO:0000313" key="2">
    <source>
        <dbReference type="Proteomes" id="UP000036356"/>
    </source>
</evidence>
<dbReference type="PATRIC" id="fig|476652.3.peg.1797"/>
<comment type="caution">
    <text evidence="1">The sequence shown here is derived from an EMBL/GenBank/DDBJ whole genome shotgun (WGS) entry which is preliminary data.</text>
</comment>
<dbReference type="RefSeq" id="WP_161796429.1">
    <property type="nucleotide sequence ID" value="NZ_LDZY01000005.1"/>
</dbReference>
<keyword evidence="2" id="KW-1185">Reference proteome</keyword>
<accession>A0A0J1FS67</accession>
<organism evidence="1 2">
    <name type="scientific">Desulfosporosinus acididurans</name>
    <dbReference type="NCBI Taxonomy" id="476652"/>
    <lineage>
        <taxon>Bacteria</taxon>
        <taxon>Bacillati</taxon>
        <taxon>Bacillota</taxon>
        <taxon>Clostridia</taxon>
        <taxon>Eubacteriales</taxon>
        <taxon>Desulfitobacteriaceae</taxon>
        <taxon>Desulfosporosinus</taxon>
    </lineage>
</organism>
<protein>
    <submittedName>
        <fullName evidence="1">Uncharacterized protein</fullName>
    </submittedName>
</protein>
<gene>
    <name evidence="1" type="ORF">DEAC_c17390</name>
</gene>
<dbReference type="Proteomes" id="UP000036356">
    <property type="component" value="Unassembled WGS sequence"/>
</dbReference>
<proteinExistence type="predicted"/>
<evidence type="ECO:0000313" key="1">
    <source>
        <dbReference type="EMBL" id="KLU66340.1"/>
    </source>
</evidence>
<dbReference type="AlphaFoldDB" id="A0A0J1FS67"/>
<dbReference type="STRING" id="476652.DEAC_c17390"/>
<sequence>MNLNQSVLKTAQDSAKLFKSIQPTLDMVKNIGPILESVKATSALHAVSGSTAPLLSNQ</sequence>